<organism evidence="3 4">
    <name type="scientific">Clostridium faecium</name>
    <dbReference type="NCBI Taxonomy" id="2762223"/>
    <lineage>
        <taxon>Bacteria</taxon>
        <taxon>Bacillati</taxon>
        <taxon>Bacillota</taxon>
        <taxon>Clostridia</taxon>
        <taxon>Eubacteriales</taxon>
        <taxon>Clostridiaceae</taxon>
        <taxon>Clostridium</taxon>
    </lineage>
</organism>
<proteinExistence type="inferred from homology"/>
<feature type="domain" description="AMP-dependent synthetase/ligase" evidence="2">
    <location>
        <begin position="17"/>
        <end position="155"/>
    </location>
</feature>
<dbReference type="Gene3D" id="3.40.50.12780">
    <property type="entry name" value="N-terminal domain of ligase-like"/>
    <property type="match status" value="1"/>
</dbReference>
<evidence type="ECO:0000256" key="1">
    <source>
        <dbReference type="ARBA" id="ARBA00006432"/>
    </source>
</evidence>
<dbReference type="PANTHER" id="PTHR22754">
    <property type="entry name" value="DISCO-INTERACTING PROTEIN 2 DIP2 -RELATED"/>
    <property type="match status" value="1"/>
</dbReference>
<dbReference type="Pfam" id="PF00501">
    <property type="entry name" value="AMP-binding"/>
    <property type="match status" value="1"/>
</dbReference>
<dbReference type="PANTHER" id="PTHR22754:SF32">
    <property type="entry name" value="DISCO-INTERACTING PROTEIN 2"/>
    <property type="match status" value="1"/>
</dbReference>
<gene>
    <name evidence="3" type="ORF">H9637_11230</name>
</gene>
<evidence type="ECO:0000313" key="3">
    <source>
        <dbReference type="EMBL" id="MBD8047603.1"/>
    </source>
</evidence>
<sequence>MTVTYDSLFISIQDTITKAKINDKDTFFTWMPLTHDMGLIGFHLIPLIAGAKQYILNTRMFLENPSIWINSMSEYKVTISAAPNYAFKYIIGFSSNISENCDLSSMRCIFNGGEPIDSEICYTFLERMKAYNLKNNVIVPTYGLAEACLVISFNTLYSELDVEHVKKRIFKIVILI</sequence>
<comment type="similarity">
    <text evidence="1">Belongs to the ATP-dependent AMP-binding enzyme family.</text>
</comment>
<comment type="caution">
    <text evidence="3">The sequence shown here is derived from an EMBL/GenBank/DDBJ whole genome shotgun (WGS) entry which is preliminary data.</text>
</comment>
<dbReference type="Proteomes" id="UP000627166">
    <property type="component" value="Unassembled WGS sequence"/>
</dbReference>
<dbReference type="InterPro" id="IPR042099">
    <property type="entry name" value="ANL_N_sf"/>
</dbReference>
<dbReference type="InterPro" id="IPR000873">
    <property type="entry name" value="AMP-dep_synth/lig_dom"/>
</dbReference>
<accession>A0ABR8YUD5</accession>
<evidence type="ECO:0000259" key="2">
    <source>
        <dbReference type="Pfam" id="PF00501"/>
    </source>
</evidence>
<reference evidence="3 4" key="1">
    <citation type="submission" date="2020-08" db="EMBL/GenBank/DDBJ databases">
        <title>A Genomic Blueprint of the Chicken Gut Microbiome.</title>
        <authorList>
            <person name="Gilroy R."/>
            <person name="Ravi A."/>
            <person name="Getino M."/>
            <person name="Pursley I."/>
            <person name="Horton D.L."/>
            <person name="Alikhan N.-F."/>
            <person name="Baker D."/>
            <person name="Gharbi K."/>
            <person name="Hall N."/>
            <person name="Watson M."/>
            <person name="Adriaenssens E.M."/>
            <person name="Foster-Nyarko E."/>
            <person name="Jarju S."/>
            <person name="Secka A."/>
            <person name="Antonio M."/>
            <person name="Oren A."/>
            <person name="Chaudhuri R."/>
            <person name="La Ragione R.M."/>
            <person name="Hildebrand F."/>
            <person name="Pallen M.J."/>
        </authorList>
    </citation>
    <scope>NUCLEOTIDE SEQUENCE [LARGE SCALE GENOMIC DNA]</scope>
    <source>
        <strain evidence="3 4">N37</strain>
    </source>
</reference>
<dbReference type="EMBL" id="JACSQB010000082">
    <property type="protein sequence ID" value="MBD8047603.1"/>
    <property type="molecule type" value="Genomic_DNA"/>
</dbReference>
<dbReference type="SUPFAM" id="SSF56801">
    <property type="entry name" value="Acetyl-CoA synthetase-like"/>
    <property type="match status" value="1"/>
</dbReference>
<evidence type="ECO:0000313" key="4">
    <source>
        <dbReference type="Proteomes" id="UP000627166"/>
    </source>
</evidence>
<name>A0ABR8YUD5_9CLOT</name>
<keyword evidence="4" id="KW-1185">Reference proteome</keyword>
<protein>
    <submittedName>
        <fullName evidence="3">AMP-binding protein</fullName>
    </submittedName>
</protein>